<dbReference type="WBParaSite" id="SPAL_0001763500.1">
    <property type="protein sequence ID" value="SPAL_0001763500.1"/>
    <property type="gene ID" value="SPAL_0001763500"/>
</dbReference>
<organism evidence="1 2">
    <name type="scientific">Strongyloides papillosus</name>
    <name type="common">Intestinal threadworm</name>
    <dbReference type="NCBI Taxonomy" id="174720"/>
    <lineage>
        <taxon>Eukaryota</taxon>
        <taxon>Metazoa</taxon>
        <taxon>Ecdysozoa</taxon>
        <taxon>Nematoda</taxon>
        <taxon>Chromadorea</taxon>
        <taxon>Rhabditida</taxon>
        <taxon>Tylenchina</taxon>
        <taxon>Panagrolaimomorpha</taxon>
        <taxon>Strongyloidoidea</taxon>
        <taxon>Strongyloididae</taxon>
        <taxon>Strongyloides</taxon>
    </lineage>
</organism>
<sequence length="345" mass="39227">MVIESLLEIHNLIESKAPKVNIYKKIFKSEVLSNLIGEVLPDIPVIDMKNAIKKEMEKIDINERGIFFLSSEVTGEEQKNLSETLNLTNEFEGLKLAKNCYNKIEEKLESLKKEITPRSTSTPIRTNIIPLMSETECSTARSRSVSKHSIISNTSNISSINDDELIANTTGKEVLTFVDLEKFSKERRACRIGIKIVHDSEKALGFLYILYSRTQKFVVSAKYNQKFGRECRLAQVILSVSKNMACYDTLTVETKSRELFNFFGTMKNLKSGCSAAAKRDVKTSLKHISTKIKTFEMVFINGEMMTPLLGHISPFEDLFRKELDNLSTTEVKREIQLNDENICLL</sequence>
<dbReference type="Proteomes" id="UP000046392">
    <property type="component" value="Unplaced"/>
</dbReference>
<dbReference type="AlphaFoldDB" id="A0A0N5CIH9"/>
<evidence type="ECO:0000313" key="1">
    <source>
        <dbReference type="Proteomes" id="UP000046392"/>
    </source>
</evidence>
<name>A0A0N5CIH9_STREA</name>
<proteinExistence type="predicted"/>
<reference evidence="2" key="1">
    <citation type="submission" date="2017-02" db="UniProtKB">
        <authorList>
            <consortium name="WormBaseParasite"/>
        </authorList>
    </citation>
    <scope>IDENTIFICATION</scope>
</reference>
<protein>
    <submittedName>
        <fullName evidence="2">Glutaredoxin domain-containing protein</fullName>
    </submittedName>
</protein>
<keyword evidence="1" id="KW-1185">Reference proteome</keyword>
<evidence type="ECO:0000313" key="2">
    <source>
        <dbReference type="WBParaSite" id="SPAL_0001763500.1"/>
    </source>
</evidence>
<accession>A0A0N5CIH9</accession>